<gene>
    <name evidence="2" type="ORF">FEV09_16985</name>
</gene>
<dbReference type="EMBL" id="VBTY01000165">
    <property type="protein sequence ID" value="MDG3496242.1"/>
    <property type="molecule type" value="Genomic_DNA"/>
</dbReference>
<comment type="caution">
    <text evidence="2">The sequence shown here is derived from an EMBL/GenBank/DDBJ whole genome shotgun (WGS) entry which is preliminary data.</text>
</comment>
<name>A0A9X4RJC4_9CYAN</name>
<sequence>MKLSKRMSAIGGLSVFLLGNSLPMVGFADIPQPWIPTQGGIPPLCYQERIQAIADVSNQYQSFYYLLDHYQRAKQDRLLLQLLDGMPDKQFPQLQAWGLIQIIRIHVEAKESDKAIPLLARAIALLQVQDVTPAKVRNLSIVPSKSELLKELGMLAIFLNQPKQAEAALLMGLEAMRQEDSYSSINYLLDAAKGFRALDQQEKAIALLDQSLQIIEAKRNNATWDYVSNLNKLSWQYRIVGQTDKADLLYSRSLQYVNNIREPIVRVAGLSVMAGSVFMSLSKYELDILPIAEKNTLLEQGEAKKRQLFAQSWQIIRSNPNPEMSRYVSFIAASWIEFLGIETAMPLLDTIEDPVKRFQVLTPILLGDPRRHSLDAEEIPLLSSLLTQAEAIASAMQSIEEQDRAWNVIAIANATLDRLPIALKVIERIHEKTLQQKTLIDIADKLAIADRPDRAIELVKGLPDSSLAQVYYDAMRSYLNHGQIDIALSLRSHLSKDYQNSILTELAKALAQSDRTEQSLQFLNQVTETMWQAESFVSIINRALESGKFERALVFARHMTNHSLAEIPSPTDLLEKVAIAYAESGQYERALQIAQPLPDRSLPALFDCAKRRHSSNLLGDQDRKKQ</sequence>
<proteinExistence type="predicted"/>
<dbReference type="Gene3D" id="1.25.40.10">
    <property type="entry name" value="Tetratricopeptide repeat domain"/>
    <property type="match status" value="3"/>
</dbReference>
<dbReference type="AlphaFoldDB" id="A0A9X4RJC4"/>
<evidence type="ECO:0000313" key="3">
    <source>
        <dbReference type="Proteomes" id="UP001152872"/>
    </source>
</evidence>
<dbReference type="RefSeq" id="WP_009628410.1">
    <property type="nucleotide sequence ID" value="NZ_VBTY01000165.1"/>
</dbReference>
<organism evidence="2 3">
    <name type="scientific">Pseudanabaena catenata USMAC16</name>
    <dbReference type="NCBI Taxonomy" id="1855837"/>
    <lineage>
        <taxon>Bacteria</taxon>
        <taxon>Bacillati</taxon>
        <taxon>Cyanobacteriota</taxon>
        <taxon>Cyanophyceae</taxon>
        <taxon>Pseudanabaenales</taxon>
        <taxon>Pseudanabaenaceae</taxon>
        <taxon>Pseudanabaena</taxon>
    </lineage>
</organism>
<dbReference type="InterPro" id="IPR011990">
    <property type="entry name" value="TPR-like_helical_dom_sf"/>
</dbReference>
<keyword evidence="1" id="KW-0732">Signal</keyword>
<evidence type="ECO:0000313" key="2">
    <source>
        <dbReference type="EMBL" id="MDG3496242.1"/>
    </source>
</evidence>
<protein>
    <recommendedName>
        <fullName evidence="4">Tetratricopeptide repeat protein</fullName>
    </recommendedName>
</protein>
<reference evidence="2" key="1">
    <citation type="submission" date="2019-05" db="EMBL/GenBank/DDBJ databases">
        <title>Whole genome sequencing of Pseudanabaena catenata USMAC16.</title>
        <authorList>
            <person name="Khan Z."/>
            <person name="Omar W.M."/>
            <person name="Convey P."/>
            <person name="Merican F."/>
            <person name="Najimudin N."/>
        </authorList>
    </citation>
    <scope>NUCLEOTIDE SEQUENCE</scope>
    <source>
        <strain evidence="2">USMAC16</strain>
    </source>
</reference>
<dbReference type="SUPFAM" id="SSF48452">
    <property type="entry name" value="TPR-like"/>
    <property type="match status" value="2"/>
</dbReference>
<evidence type="ECO:0000256" key="1">
    <source>
        <dbReference type="SAM" id="SignalP"/>
    </source>
</evidence>
<feature type="chain" id="PRO_5040972798" description="Tetratricopeptide repeat protein" evidence="1">
    <location>
        <begin position="29"/>
        <end position="626"/>
    </location>
</feature>
<feature type="signal peptide" evidence="1">
    <location>
        <begin position="1"/>
        <end position="28"/>
    </location>
</feature>
<dbReference type="Proteomes" id="UP001152872">
    <property type="component" value="Unassembled WGS sequence"/>
</dbReference>
<accession>A0A9X4RJC4</accession>
<keyword evidence="3" id="KW-1185">Reference proteome</keyword>
<evidence type="ECO:0008006" key="4">
    <source>
        <dbReference type="Google" id="ProtNLM"/>
    </source>
</evidence>